<dbReference type="SUPFAM" id="SSF111331">
    <property type="entry name" value="NAD kinase/diacylglycerol kinase-like"/>
    <property type="match status" value="1"/>
</dbReference>
<evidence type="ECO:0000259" key="6">
    <source>
        <dbReference type="PROSITE" id="PS50105"/>
    </source>
</evidence>
<comment type="caution">
    <text evidence="7">The sequence shown here is derived from an EMBL/GenBank/DDBJ whole genome shotgun (WGS) entry which is preliminary data.</text>
</comment>
<dbReference type="SMART" id="SM00454">
    <property type="entry name" value="SAM"/>
    <property type="match status" value="1"/>
</dbReference>
<dbReference type="GO" id="GO:0007200">
    <property type="term" value="P:phospholipase C-activating G protein-coupled receptor signaling pathway"/>
    <property type="evidence" value="ECO:0007669"/>
    <property type="project" value="InterPro"/>
</dbReference>
<evidence type="ECO:0000313" key="7">
    <source>
        <dbReference type="EMBL" id="KAK2573610.1"/>
    </source>
</evidence>
<dbReference type="Gene3D" id="1.10.150.50">
    <property type="entry name" value="Transcription Factor, Ets-1"/>
    <property type="match status" value="1"/>
</dbReference>
<dbReference type="SMART" id="SM00045">
    <property type="entry name" value="DAGKa"/>
    <property type="match status" value="1"/>
</dbReference>
<dbReference type="GO" id="GO:0005886">
    <property type="term" value="C:plasma membrane"/>
    <property type="evidence" value="ECO:0007669"/>
    <property type="project" value="TreeGrafter"/>
</dbReference>
<protein>
    <submittedName>
        <fullName evidence="7">Diacylglycerol kinase delta</fullName>
    </submittedName>
</protein>
<dbReference type="InterPro" id="IPR000756">
    <property type="entry name" value="Diacylglycerol_kin_accessory"/>
</dbReference>
<feature type="region of interest" description="Disordered" evidence="5">
    <location>
        <begin position="412"/>
        <end position="437"/>
    </location>
</feature>
<keyword evidence="3 7" id="KW-0418">Kinase</keyword>
<sequence length="437" mass="48769">MACWEEENFCIERTKIWIKESDLSYMGGANFWGTGRDDGFMEPSNDDNILEVVAVLGASQMGMSKVFGGMQHHRIAQCRVVKISIFGESVPVQVDGEAWMQSPGYIKIVHKNRTQMLVRDRLSVSNLETVDVPSFGNYYEEEEEEEEDNFLEFETTLKEWTEIQQEKVTSCVTNVQAEVLTSLVHSLSILVNSVKTVCESRGTELQDLSSLADTAATSIERLVLEGKIPEAPSKGKITDLVTNGRTLLQGVSDFLQSLSELEPPVQIFETERNLWSAISTVRSLINKTIEAYALTNLSEEEVERQGSNKGKGKFKLGFLRSSKKPEMTKVGSAPSGRMIQFWGVEEVGNWLESLGLSEYKELFAKHDIRGPELLALDRPDLKDLGVTKVGHVKRILHGIKALCGGVSPKSAARIERTPKAEEKAGRNKRVIDKEDSH</sequence>
<dbReference type="PROSITE" id="PS50105">
    <property type="entry name" value="SAM_DOMAIN"/>
    <property type="match status" value="1"/>
</dbReference>
<keyword evidence="2" id="KW-0547">Nucleotide-binding</keyword>
<dbReference type="AlphaFoldDB" id="A0AAD9R661"/>
<evidence type="ECO:0000313" key="8">
    <source>
        <dbReference type="Proteomes" id="UP001249851"/>
    </source>
</evidence>
<dbReference type="SUPFAM" id="SSF47769">
    <property type="entry name" value="SAM/Pointed domain"/>
    <property type="match status" value="1"/>
</dbReference>
<keyword evidence="4" id="KW-0067">ATP-binding</keyword>
<dbReference type="Pfam" id="PF22944">
    <property type="entry name" value="DGKD_4H"/>
    <property type="match status" value="1"/>
</dbReference>
<dbReference type="InterPro" id="IPR013761">
    <property type="entry name" value="SAM/pointed_sf"/>
</dbReference>
<dbReference type="Gene3D" id="2.60.200.40">
    <property type="match status" value="1"/>
</dbReference>
<dbReference type="Pfam" id="PF00536">
    <property type="entry name" value="SAM_1"/>
    <property type="match status" value="1"/>
</dbReference>
<dbReference type="Proteomes" id="UP001249851">
    <property type="component" value="Unassembled WGS sequence"/>
</dbReference>
<reference evidence="7" key="2">
    <citation type="journal article" date="2023" name="Science">
        <title>Genomic signatures of disease resistance in endangered staghorn corals.</title>
        <authorList>
            <person name="Vollmer S.V."/>
            <person name="Selwyn J.D."/>
            <person name="Despard B.A."/>
            <person name="Roesel C.L."/>
        </authorList>
    </citation>
    <scope>NUCLEOTIDE SEQUENCE</scope>
    <source>
        <strain evidence="7">K2</strain>
    </source>
</reference>
<evidence type="ECO:0000256" key="1">
    <source>
        <dbReference type="ARBA" id="ARBA00022679"/>
    </source>
</evidence>
<organism evidence="7 8">
    <name type="scientific">Acropora cervicornis</name>
    <name type="common">Staghorn coral</name>
    <dbReference type="NCBI Taxonomy" id="6130"/>
    <lineage>
        <taxon>Eukaryota</taxon>
        <taxon>Metazoa</taxon>
        <taxon>Cnidaria</taxon>
        <taxon>Anthozoa</taxon>
        <taxon>Hexacorallia</taxon>
        <taxon>Scleractinia</taxon>
        <taxon>Astrocoeniina</taxon>
        <taxon>Acroporidae</taxon>
        <taxon>Acropora</taxon>
    </lineage>
</organism>
<evidence type="ECO:0000256" key="2">
    <source>
        <dbReference type="ARBA" id="ARBA00022741"/>
    </source>
</evidence>
<dbReference type="PANTHER" id="PTHR11255:SF109">
    <property type="entry name" value="DIACYLGLYCEROL KINASE ETA"/>
    <property type="match status" value="1"/>
</dbReference>
<reference evidence="7" key="1">
    <citation type="journal article" date="2023" name="G3 (Bethesda)">
        <title>Whole genome assembly and annotation of the endangered Caribbean coral Acropora cervicornis.</title>
        <authorList>
            <person name="Selwyn J.D."/>
            <person name="Vollmer S.V."/>
        </authorList>
    </citation>
    <scope>NUCLEOTIDE SEQUENCE</scope>
    <source>
        <strain evidence="7">K2</strain>
    </source>
</reference>
<dbReference type="Pfam" id="PF00609">
    <property type="entry name" value="DAGK_acc"/>
    <property type="match status" value="1"/>
</dbReference>
<evidence type="ECO:0000256" key="4">
    <source>
        <dbReference type="ARBA" id="ARBA00022840"/>
    </source>
</evidence>
<keyword evidence="1" id="KW-0808">Transferase</keyword>
<name>A0AAD9R661_ACRCE</name>
<dbReference type="InterPro" id="IPR054474">
    <property type="entry name" value="DGKD_4H"/>
</dbReference>
<dbReference type="PANTHER" id="PTHR11255">
    <property type="entry name" value="DIACYLGLYCEROL KINASE"/>
    <property type="match status" value="1"/>
</dbReference>
<dbReference type="EMBL" id="JARQWQ010000002">
    <property type="protein sequence ID" value="KAK2573610.1"/>
    <property type="molecule type" value="Genomic_DNA"/>
</dbReference>
<dbReference type="InterPro" id="IPR016064">
    <property type="entry name" value="NAD/diacylglycerol_kinase_sf"/>
</dbReference>
<proteinExistence type="predicted"/>
<gene>
    <name evidence="7" type="ORF">P5673_001282</name>
</gene>
<dbReference type="InterPro" id="IPR001660">
    <property type="entry name" value="SAM"/>
</dbReference>
<dbReference type="GO" id="GO:0004143">
    <property type="term" value="F:ATP-dependent diacylglycerol kinase activity"/>
    <property type="evidence" value="ECO:0007669"/>
    <property type="project" value="InterPro"/>
</dbReference>
<accession>A0AAD9R661</accession>
<dbReference type="GO" id="GO:0005524">
    <property type="term" value="F:ATP binding"/>
    <property type="evidence" value="ECO:0007669"/>
    <property type="project" value="UniProtKB-KW"/>
</dbReference>
<keyword evidence="8" id="KW-1185">Reference proteome</keyword>
<dbReference type="InterPro" id="IPR037607">
    <property type="entry name" value="DGK"/>
</dbReference>
<feature type="domain" description="SAM" evidence="6">
    <location>
        <begin position="342"/>
        <end position="402"/>
    </location>
</feature>
<evidence type="ECO:0000256" key="3">
    <source>
        <dbReference type="ARBA" id="ARBA00022777"/>
    </source>
</evidence>
<evidence type="ECO:0000256" key="5">
    <source>
        <dbReference type="SAM" id="MobiDB-lite"/>
    </source>
</evidence>